<accession>A0A7Y0KA51</accession>
<keyword evidence="1" id="KW-0808">Transferase</keyword>
<dbReference type="Proteomes" id="UP000588491">
    <property type="component" value="Unassembled WGS sequence"/>
</dbReference>
<evidence type="ECO:0000313" key="2">
    <source>
        <dbReference type="Proteomes" id="UP000588491"/>
    </source>
</evidence>
<evidence type="ECO:0000313" key="1">
    <source>
        <dbReference type="EMBL" id="NMO77919.1"/>
    </source>
</evidence>
<organism evidence="1 2">
    <name type="scientific">Niallia alba</name>
    <dbReference type="NCBI Taxonomy" id="2729105"/>
    <lineage>
        <taxon>Bacteria</taxon>
        <taxon>Bacillati</taxon>
        <taxon>Bacillota</taxon>
        <taxon>Bacilli</taxon>
        <taxon>Bacillales</taxon>
        <taxon>Bacillaceae</taxon>
        <taxon>Niallia</taxon>
    </lineage>
</organism>
<protein>
    <submittedName>
        <fullName evidence="1">rRNA methyltransferase</fullName>
    </submittedName>
</protein>
<sequence>MWRLVNGKLIQETDQTRIKFRTNISKEIINKLNRMSEEYDTHINYLIENGLKNLLTTGIVEFSKESRPKDRVQYKTTYDKQLLEDAKQFAKSHQLYMNDIIEYSTKFIDLTNIKDKQYKNRVERM</sequence>
<dbReference type="EMBL" id="JABBPK010000001">
    <property type="protein sequence ID" value="NMO77919.1"/>
    <property type="molecule type" value="Genomic_DNA"/>
</dbReference>
<dbReference type="GO" id="GO:0032259">
    <property type="term" value="P:methylation"/>
    <property type="evidence" value="ECO:0007669"/>
    <property type="project" value="UniProtKB-KW"/>
</dbReference>
<reference evidence="1 2" key="1">
    <citation type="submission" date="2020-04" db="EMBL/GenBank/DDBJ databases">
        <title>Bacillus sp. UniB3 isolated from commercial digestive syrup.</title>
        <authorList>
            <person name="Thorat V."/>
            <person name="Kirdat K."/>
            <person name="Tiwarekar B."/>
            <person name="Yadav A."/>
        </authorList>
    </citation>
    <scope>NUCLEOTIDE SEQUENCE [LARGE SCALE GENOMIC DNA]</scope>
    <source>
        <strain evidence="1 2">UniB3</strain>
    </source>
</reference>
<dbReference type="RefSeq" id="WP_016203684.1">
    <property type="nucleotide sequence ID" value="NZ_JABBPK010000001.1"/>
</dbReference>
<name>A0A7Y0KA51_9BACI</name>
<gene>
    <name evidence="1" type="ORF">HHU08_13080</name>
</gene>
<dbReference type="AlphaFoldDB" id="A0A7Y0KA51"/>
<keyword evidence="1" id="KW-0489">Methyltransferase</keyword>
<keyword evidence="2" id="KW-1185">Reference proteome</keyword>
<proteinExistence type="predicted"/>
<comment type="caution">
    <text evidence="1">The sequence shown here is derived from an EMBL/GenBank/DDBJ whole genome shotgun (WGS) entry which is preliminary data.</text>
</comment>
<dbReference type="GO" id="GO:0008168">
    <property type="term" value="F:methyltransferase activity"/>
    <property type="evidence" value="ECO:0007669"/>
    <property type="project" value="UniProtKB-KW"/>
</dbReference>